<comment type="caution">
    <text evidence="1">The sequence shown here is derived from an EMBL/GenBank/DDBJ whole genome shotgun (WGS) entry which is preliminary data.</text>
</comment>
<dbReference type="Pfam" id="PF12974">
    <property type="entry name" value="Phosphonate-bd"/>
    <property type="match status" value="1"/>
</dbReference>
<name>A0A0T5P0J7_9RHOB</name>
<dbReference type="AlphaFoldDB" id="A0A0T5P0J7"/>
<dbReference type="Gene3D" id="3.40.190.10">
    <property type="entry name" value="Periplasmic binding protein-like II"/>
    <property type="match status" value="1"/>
</dbReference>
<evidence type="ECO:0000313" key="2">
    <source>
        <dbReference type="Proteomes" id="UP000051295"/>
    </source>
</evidence>
<reference evidence="1 2" key="1">
    <citation type="submission" date="2015-04" db="EMBL/GenBank/DDBJ databases">
        <title>The draft genome sequence of Roseovarius sp.R12b.</title>
        <authorList>
            <person name="Li G."/>
            <person name="Lai Q."/>
            <person name="Shao Z."/>
            <person name="Yan P."/>
        </authorList>
    </citation>
    <scope>NUCLEOTIDE SEQUENCE [LARGE SCALE GENOMIC DNA]</scope>
    <source>
        <strain evidence="1 2">R12B</strain>
    </source>
</reference>
<sequence length="246" mass="26853">MIASLPMYDRLELRAATDSFWQAIRQALGHGPDPLTREGDSWDQWESPDLLLSQTCGYPYRARLHGKVQIVGTPDYGLEGCGPGEYRSVFVARKDDPRNDPTDFSAARFAYNEPMSQSGWAAPGAYAGSRGFAFTDTRRTGSHIASARAVAEDQADLAALDAQSWRLMQRYDTFADKLHVIAATPPTPALPFITANGQDADAIFDALLSAFKALPTETRDALDLRGIVRIPPEAYLAVETPPPPPA</sequence>
<organism evidence="1 2">
    <name type="scientific">Roseovarius atlanticus</name>
    <dbReference type="NCBI Taxonomy" id="1641875"/>
    <lineage>
        <taxon>Bacteria</taxon>
        <taxon>Pseudomonadati</taxon>
        <taxon>Pseudomonadota</taxon>
        <taxon>Alphaproteobacteria</taxon>
        <taxon>Rhodobacterales</taxon>
        <taxon>Roseobacteraceae</taxon>
        <taxon>Roseovarius</taxon>
    </lineage>
</organism>
<dbReference type="EMBL" id="LAXJ01000002">
    <property type="protein sequence ID" value="KRS14667.1"/>
    <property type="molecule type" value="Genomic_DNA"/>
</dbReference>
<evidence type="ECO:0000313" key="1">
    <source>
        <dbReference type="EMBL" id="KRS14667.1"/>
    </source>
</evidence>
<dbReference type="OrthoDB" id="7353682at2"/>
<dbReference type="Proteomes" id="UP000051295">
    <property type="component" value="Unassembled WGS sequence"/>
</dbReference>
<dbReference type="RefSeq" id="WP_057790057.1">
    <property type="nucleotide sequence ID" value="NZ_LAXJ01000002.1"/>
</dbReference>
<dbReference type="PANTHER" id="PTHR35841">
    <property type="entry name" value="PHOSPHONATES-BINDING PERIPLASMIC PROTEIN"/>
    <property type="match status" value="1"/>
</dbReference>
<dbReference type="PANTHER" id="PTHR35841:SF1">
    <property type="entry name" value="PHOSPHONATES-BINDING PERIPLASMIC PROTEIN"/>
    <property type="match status" value="1"/>
</dbReference>
<accession>A0A0T5P0J7</accession>
<dbReference type="SUPFAM" id="SSF53850">
    <property type="entry name" value="Periplasmic binding protein-like II"/>
    <property type="match status" value="1"/>
</dbReference>
<gene>
    <name evidence="1" type="ORF">XM53_02920</name>
</gene>
<evidence type="ECO:0008006" key="3">
    <source>
        <dbReference type="Google" id="ProtNLM"/>
    </source>
</evidence>
<protein>
    <recommendedName>
        <fullName evidence="3">Phosphate ABC transporter substrate-binding protein</fullName>
    </recommendedName>
</protein>
<proteinExistence type="predicted"/>
<dbReference type="STRING" id="1641875.XM53_02920"/>
<dbReference type="PATRIC" id="fig|1641875.4.peg.1685"/>
<keyword evidence="2" id="KW-1185">Reference proteome</keyword>